<reference evidence="1" key="1">
    <citation type="submission" date="2021-03" db="EMBL/GenBank/DDBJ databases">
        <title>Genomic Encyclopedia of Type Strains, Phase IV (KMG-IV): sequencing the most valuable type-strain genomes for metagenomic binning, comparative biology and taxonomic classification.</title>
        <authorList>
            <person name="Goeker M."/>
        </authorList>
    </citation>
    <scope>NUCLEOTIDE SEQUENCE</scope>
    <source>
        <strain evidence="1">DSM 18131</strain>
    </source>
</reference>
<evidence type="ECO:0000313" key="1">
    <source>
        <dbReference type="EMBL" id="MBP1875821.1"/>
    </source>
</evidence>
<evidence type="ECO:0000313" key="2">
    <source>
        <dbReference type="Proteomes" id="UP000823773"/>
    </source>
</evidence>
<keyword evidence="1" id="KW-0456">Lyase</keyword>
<dbReference type="Proteomes" id="UP000823773">
    <property type="component" value="Unassembled WGS sequence"/>
</dbReference>
<organism evidence="1 2">
    <name type="scientific">Ensifer adhaerens</name>
    <name type="common">Sinorhizobium morelense</name>
    <dbReference type="NCBI Taxonomy" id="106592"/>
    <lineage>
        <taxon>Bacteria</taxon>
        <taxon>Pseudomonadati</taxon>
        <taxon>Pseudomonadota</taxon>
        <taxon>Alphaproteobacteria</taxon>
        <taxon>Hyphomicrobiales</taxon>
        <taxon>Rhizobiaceae</taxon>
        <taxon>Sinorhizobium/Ensifer group</taxon>
        <taxon>Ensifer</taxon>
    </lineage>
</organism>
<keyword evidence="2" id="KW-1185">Reference proteome</keyword>
<dbReference type="EMBL" id="JAGGJR010000013">
    <property type="protein sequence ID" value="MBP1875821.1"/>
    <property type="molecule type" value="Genomic_DNA"/>
</dbReference>
<comment type="caution">
    <text evidence="1">The sequence shown here is derived from an EMBL/GenBank/DDBJ whole genome shotgun (WGS) entry which is preliminary data.</text>
</comment>
<name>A0ACC5T3V6_ENSAD</name>
<proteinExistence type="predicted"/>
<dbReference type="EC" id="4.6.1.1" evidence="1"/>
<protein>
    <submittedName>
        <fullName evidence="1">Adenylate cyclase</fullName>
        <ecNumber evidence="1">4.6.1.1</ecNumber>
    </submittedName>
</protein>
<accession>A0ACC5T3V6</accession>
<gene>
    <name evidence="1" type="ORF">J2Z19_005569</name>
</gene>
<sequence length="445" mass="47501">MMIRLRDLDDCFEGVIPSIIATAAADGTPNISYLSHVALVDDDHIAISNQFFAKTAANIRANPHVSLQLVNGRNGKQYRLDATWVASEDNGPFFAHVENQLLASSAQVGMAGVMRLRAIDIFRVDSIAAVPSPFSTEEAPVGAKVPDLEAAGRMARAIAEQGDTEGAISALLVGCGELGFDHAILLLGDPARGPLATVASRGYDRSGVGSEIAFGDGLIGTAALTGRPVKVSDMSRIRRMGAAIGAAAAGDENRTRTIALPALADAMSQMAVPLRAQGTLLGVLFVESRERLAFGKNHELALEIIAAQGALALALCEALASQARPAKLRPVNGAVGGRVIQVAHHAFDDSVFVDNLYVLKGVAGRLLAYMLDLYVSEGRSEFTNREIRAAANLRLPEIKDNLETRLLLLRRRMDERNLPIRLIHAGRGQVRLLVNGTPDLQFNIK</sequence>